<feature type="repeat" description="WD" evidence="2">
    <location>
        <begin position="121"/>
        <end position="153"/>
    </location>
</feature>
<dbReference type="PROSITE" id="PS50294">
    <property type="entry name" value="WD_REPEATS_REGION"/>
    <property type="match status" value="3"/>
</dbReference>
<dbReference type="AlphaFoldDB" id="A0A1Y1S7V1"/>
<dbReference type="VEuPathDB" id="MicrosporidiaDB:ECANGB1_1162"/>
<dbReference type="GO" id="GO:0180010">
    <property type="term" value="P:co-transcriptional mRNA 3'-end processing, cleavage and polyadenylation pathway"/>
    <property type="evidence" value="ECO:0007669"/>
    <property type="project" value="EnsemblFungi"/>
</dbReference>
<evidence type="ECO:0000256" key="2">
    <source>
        <dbReference type="PROSITE-ProRule" id="PRU00221"/>
    </source>
</evidence>
<dbReference type="GO" id="GO:0000785">
    <property type="term" value="C:chromatin"/>
    <property type="evidence" value="ECO:0007669"/>
    <property type="project" value="EnsemblFungi"/>
</dbReference>
<organism evidence="4 5">
    <name type="scientific">Enterospora canceri</name>
    <dbReference type="NCBI Taxonomy" id="1081671"/>
    <lineage>
        <taxon>Eukaryota</taxon>
        <taxon>Fungi</taxon>
        <taxon>Fungi incertae sedis</taxon>
        <taxon>Microsporidia</taxon>
        <taxon>Enterocytozoonidae</taxon>
        <taxon>Enterospora</taxon>
    </lineage>
</organism>
<dbReference type="InterPro" id="IPR001680">
    <property type="entry name" value="WD40_rpt"/>
</dbReference>
<dbReference type="EMBL" id="LWDP01000033">
    <property type="protein sequence ID" value="ORD94092.1"/>
    <property type="molecule type" value="Genomic_DNA"/>
</dbReference>
<gene>
    <name evidence="4" type="primary">PFS2</name>
    <name evidence="4" type="ORF">ECANGB1_1162</name>
</gene>
<keyword evidence="5" id="KW-1185">Reference proteome</keyword>
<feature type="repeat" description="WD" evidence="2">
    <location>
        <begin position="327"/>
        <end position="358"/>
    </location>
</feature>
<dbReference type="InterPro" id="IPR015943">
    <property type="entry name" value="WD40/YVTN_repeat-like_dom_sf"/>
</dbReference>
<dbReference type="InterPro" id="IPR036322">
    <property type="entry name" value="WD40_repeat_dom_sf"/>
</dbReference>
<evidence type="ECO:0000313" key="4">
    <source>
        <dbReference type="EMBL" id="ORD94092.1"/>
    </source>
</evidence>
<evidence type="ECO:0000259" key="3">
    <source>
        <dbReference type="Pfam" id="PF23383"/>
    </source>
</evidence>
<dbReference type="InterPro" id="IPR045245">
    <property type="entry name" value="Pfs2-like"/>
</dbReference>
<dbReference type="CDD" id="cd00200">
    <property type="entry name" value="WD40"/>
    <property type="match status" value="1"/>
</dbReference>
<feature type="repeat" description="WD" evidence="2">
    <location>
        <begin position="162"/>
        <end position="203"/>
    </location>
</feature>
<comment type="caution">
    <text evidence="4">The sequence shown here is derived from an EMBL/GenBank/DDBJ whole genome shotgun (WGS) entry which is preliminary data.</text>
</comment>
<dbReference type="SUPFAM" id="SSF50978">
    <property type="entry name" value="WD40 repeat-like"/>
    <property type="match status" value="1"/>
</dbReference>
<dbReference type="SMART" id="SM00320">
    <property type="entry name" value="WD40"/>
    <property type="match status" value="7"/>
</dbReference>
<dbReference type="PANTHER" id="PTHR22836:SF0">
    <property type="entry name" value="PRE-MRNA 3' END PROCESSING PROTEIN WDR33"/>
    <property type="match status" value="1"/>
</dbReference>
<dbReference type="Proteomes" id="UP000192639">
    <property type="component" value="Unassembled WGS sequence"/>
</dbReference>
<dbReference type="PROSITE" id="PS50082">
    <property type="entry name" value="WD_REPEATS_2"/>
    <property type="match status" value="4"/>
</dbReference>
<protein>
    <recommendedName>
        <fullName evidence="1">Polyadenylation factor subunit 2</fullName>
    </recommendedName>
</protein>
<evidence type="ECO:0000313" key="5">
    <source>
        <dbReference type="Proteomes" id="UP000192639"/>
    </source>
</evidence>
<sequence>MQNKQGGKFVYDGKRIQPIYERYAVDFNMPYIYSRFNGTADPFPIDSNLDVTSQLIQMRPASEMHPRESACTRYVQYCINKIRSPVCSLCWFPDGKKVLTGLQSGEITMWNGVTFNFDTILQAHSQAIKSMKWSRNNRLLLTGDASGVVKYWNTAMNNLNEVEVHQSPIKDISFSHDDSKFCTACDDATIKIVDVFESEVERTLRGHNWDVRKAQFHESMALIASGGKDNLLKLWDPRESACLSTFHYHKNTILSMSFFKENYLLSGGKDQVVKMLDLRMMKECFTYKDTGDVTALNVSSNLIFSGNGLGEINYWEEFNDEIIATSERRHDNTVWFVEMHPSGHCLVSGAADYTIRFWIRPRQQNKEEEKETQKEEGGTAIPGLLL</sequence>
<reference evidence="4 5" key="1">
    <citation type="journal article" date="2017" name="Environ. Microbiol.">
        <title>Decay of the glycolytic pathway and adaptation to intranuclear parasitism within Enterocytozoonidae microsporidia.</title>
        <authorList>
            <person name="Wiredu Boakye D."/>
            <person name="Jaroenlak P."/>
            <person name="Prachumwat A."/>
            <person name="Williams T.A."/>
            <person name="Bateman K.S."/>
            <person name="Itsathitphaisarn O."/>
            <person name="Sritunyalucksana K."/>
            <person name="Paszkiewicz K.H."/>
            <person name="Moore K.A."/>
            <person name="Stentiford G.D."/>
            <person name="Williams B.A."/>
        </authorList>
    </citation>
    <scope>NUCLEOTIDE SEQUENCE [LARGE SCALE GENOMIC DNA]</scope>
    <source>
        <strain evidence="4 5">GB1</strain>
    </source>
</reference>
<feature type="domain" description="IFT140 first beta-propeller" evidence="3">
    <location>
        <begin position="82"/>
        <end position="156"/>
    </location>
</feature>
<dbReference type="OrthoDB" id="16717at2759"/>
<proteinExistence type="predicted"/>
<feature type="repeat" description="WD" evidence="2">
    <location>
        <begin position="204"/>
        <end position="245"/>
    </location>
</feature>
<keyword evidence="2" id="KW-0853">WD repeat</keyword>
<dbReference type="PANTHER" id="PTHR22836">
    <property type="entry name" value="WD40 REPEAT PROTEIN"/>
    <property type="match status" value="1"/>
</dbReference>
<dbReference type="GO" id="GO:0005847">
    <property type="term" value="C:mRNA cleavage and polyadenylation specificity factor complex"/>
    <property type="evidence" value="ECO:0007669"/>
    <property type="project" value="EnsemblFungi"/>
</dbReference>
<accession>A0A1Y1S7V1</accession>
<evidence type="ECO:0000256" key="1">
    <source>
        <dbReference type="ARBA" id="ARBA00026154"/>
    </source>
</evidence>
<dbReference type="Pfam" id="PF00400">
    <property type="entry name" value="WD40"/>
    <property type="match status" value="4"/>
</dbReference>
<dbReference type="Pfam" id="PF23383">
    <property type="entry name" value="Beta-prop_IFT140_1st"/>
    <property type="match status" value="1"/>
</dbReference>
<dbReference type="Gene3D" id="2.130.10.10">
    <property type="entry name" value="YVTN repeat-like/Quinoprotein amine dehydrogenase"/>
    <property type="match status" value="2"/>
</dbReference>
<dbReference type="InterPro" id="IPR056154">
    <property type="entry name" value="Beta-prop_IFT140_1st"/>
</dbReference>
<name>A0A1Y1S7V1_9MICR</name>